<dbReference type="STRING" id="797515.HMPREF9103_00672"/>
<evidence type="ECO:0000313" key="2">
    <source>
        <dbReference type="Proteomes" id="UP000004625"/>
    </source>
</evidence>
<name>G9ZLS4_9LACO</name>
<reference evidence="1 2" key="1">
    <citation type="submission" date="2011-09" db="EMBL/GenBank/DDBJ databases">
        <authorList>
            <person name="Weinstock G."/>
            <person name="Sodergren E."/>
            <person name="Clifton S."/>
            <person name="Fulton L."/>
            <person name="Fulton B."/>
            <person name="Courtney L."/>
            <person name="Fronick C."/>
            <person name="Harrison M."/>
            <person name="Strong C."/>
            <person name="Farmer C."/>
            <person name="Delahaunty K."/>
            <person name="Markovic C."/>
            <person name="Hall O."/>
            <person name="Minx P."/>
            <person name="Tomlinson C."/>
            <person name="Mitreva M."/>
            <person name="Hou S."/>
            <person name="Chen J."/>
            <person name="Wollam A."/>
            <person name="Pepin K.H."/>
            <person name="Johnson M."/>
            <person name="Bhonagiri V."/>
            <person name="Zhang X."/>
            <person name="Suruliraj S."/>
            <person name="Warren W."/>
            <person name="Chinwalla A."/>
            <person name="Mardis E.R."/>
            <person name="Wilson R.K."/>
        </authorList>
    </citation>
    <scope>NUCLEOTIDE SEQUENCE [LARGE SCALE GENOMIC DNA]</scope>
    <source>
        <strain evidence="1 2">F0439</strain>
    </source>
</reference>
<dbReference type="HOGENOM" id="CLU_3185175_0_0_9"/>
<comment type="caution">
    <text evidence="1">The sequence shown here is derived from an EMBL/GenBank/DDBJ whole genome shotgun (WGS) entry which is preliminary data.</text>
</comment>
<accession>G9ZLS4</accession>
<keyword evidence="2" id="KW-1185">Reference proteome</keyword>
<dbReference type="Proteomes" id="UP000004625">
    <property type="component" value="Unassembled WGS sequence"/>
</dbReference>
<evidence type="ECO:0000313" key="1">
    <source>
        <dbReference type="EMBL" id="EHM00157.1"/>
    </source>
</evidence>
<sequence length="46" mass="5414">MNRNHSIQRGYFSPISRFDLVPMTDLAKSYPKFKDFPAKLSQLPDR</sequence>
<dbReference type="AlphaFoldDB" id="G9ZLS4"/>
<dbReference type="EMBL" id="AGEY01000029">
    <property type="protein sequence ID" value="EHM00157.1"/>
    <property type="molecule type" value="Genomic_DNA"/>
</dbReference>
<organism evidence="1 2">
    <name type="scientific">Lentilactobacillus parafarraginis F0439</name>
    <dbReference type="NCBI Taxonomy" id="797515"/>
    <lineage>
        <taxon>Bacteria</taxon>
        <taxon>Bacillati</taxon>
        <taxon>Bacillota</taxon>
        <taxon>Bacilli</taxon>
        <taxon>Lactobacillales</taxon>
        <taxon>Lactobacillaceae</taxon>
        <taxon>Lentilactobacillus</taxon>
    </lineage>
</organism>
<proteinExistence type="predicted"/>
<gene>
    <name evidence="1" type="ORF">HMPREF9103_00672</name>
</gene>
<protein>
    <submittedName>
        <fullName evidence="1">Uncharacterized protein</fullName>
    </submittedName>
</protein>